<dbReference type="InterPro" id="IPR052708">
    <property type="entry name" value="PxpC"/>
</dbReference>
<dbReference type="GO" id="GO:0005524">
    <property type="term" value="F:ATP binding"/>
    <property type="evidence" value="ECO:0007669"/>
    <property type="project" value="UniProtKB-KW"/>
</dbReference>
<evidence type="ECO:0000256" key="3">
    <source>
        <dbReference type="ARBA" id="ARBA00022840"/>
    </source>
</evidence>
<dbReference type="Gene3D" id="3.30.1360.40">
    <property type="match status" value="1"/>
</dbReference>
<dbReference type="Pfam" id="PF02626">
    <property type="entry name" value="CT_A_B"/>
    <property type="match status" value="1"/>
</dbReference>
<dbReference type="PANTHER" id="PTHR43309">
    <property type="entry name" value="5-OXOPROLINASE SUBUNIT C"/>
    <property type="match status" value="1"/>
</dbReference>
<dbReference type="AlphaFoldDB" id="A0A423PPL3"/>
<dbReference type="OrthoDB" id="9768696at2"/>
<dbReference type="InterPro" id="IPR003778">
    <property type="entry name" value="CT_A_B"/>
</dbReference>
<organism evidence="6 7">
    <name type="scientific">Salinisphaera japonica YTM-1</name>
    <dbReference type="NCBI Taxonomy" id="1209778"/>
    <lineage>
        <taxon>Bacteria</taxon>
        <taxon>Pseudomonadati</taxon>
        <taxon>Pseudomonadota</taxon>
        <taxon>Gammaproteobacteria</taxon>
        <taxon>Salinisphaerales</taxon>
        <taxon>Salinisphaeraceae</taxon>
        <taxon>Salinisphaera</taxon>
    </lineage>
</organism>
<keyword evidence="7" id="KW-1185">Reference proteome</keyword>
<keyword evidence="1" id="KW-0547">Nucleotide-binding</keyword>
<evidence type="ECO:0000259" key="5">
    <source>
        <dbReference type="SMART" id="SM00797"/>
    </source>
</evidence>
<dbReference type="FunCoup" id="A0A423PPL3">
    <property type="interactions" value="111"/>
</dbReference>
<reference evidence="6 7" key="1">
    <citation type="submission" date="2013-10" db="EMBL/GenBank/DDBJ databases">
        <title>Salinisphaera japonica YTM-1 Genome Sequencing.</title>
        <authorList>
            <person name="Lai Q."/>
            <person name="Li C."/>
            <person name="Shao Z."/>
        </authorList>
    </citation>
    <scope>NUCLEOTIDE SEQUENCE [LARGE SCALE GENOMIC DNA]</scope>
    <source>
        <strain evidence="6 7">YTM-1</strain>
    </source>
</reference>
<accession>A0A423PPL3</accession>
<evidence type="ECO:0000313" key="7">
    <source>
        <dbReference type="Proteomes" id="UP000285310"/>
    </source>
</evidence>
<evidence type="ECO:0000259" key="4">
    <source>
        <dbReference type="SMART" id="SM00796"/>
    </source>
</evidence>
<evidence type="ECO:0000313" key="6">
    <source>
        <dbReference type="EMBL" id="ROO27566.1"/>
    </source>
</evidence>
<comment type="caution">
    <text evidence="6">The sequence shown here is derived from an EMBL/GenBank/DDBJ whole genome shotgun (WGS) entry which is preliminary data.</text>
</comment>
<keyword evidence="6" id="KW-0456">Lyase</keyword>
<proteinExistence type="predicted"/>
<feature type="domain" description="Carboxyltransferase" evidence="5">
    <location>
        <begin position="252"/>
        <end position="539"/>
    </location>
</feature>
<sequence length="540" mass="56220">MTPTEIRWAGDHARLLVCESLDAVLAVNAYLTAQPLAGQTDLVPAATTLLVSFDTAGHAREAGETLVQIDAPPVTQNAGRDITIDVVYDGADLADVAEHTGLSIDAVIAAHTGQRWRAAFGGFAPGFFYMIGENTQLRVPRRASPRTRVPAGAVGLAGMFSAVYPKASPGGWQLIGRTDARLWDLARERPALLQPGDMIRYRAVEALTVDDPAADKIAAAENTPSRTPTALEIISPGPQSLVQDLGRPGHAHIGVSASGAADRAAARQANRLVGNSPEKALIETLQGGLAVRAHGDTVIALSGAPGQPSIDSPRGNRYPRPGQPFALHDSETLRLAPPAAGLRTYLAVRGGLAITPVLGSRARDTLAGLGPAPLAAGDRLAIAPPRPGQAVGQPEPATFTPADGPATLGIVLGPREDWFDAASRRRLLDTTWQISPDSDRVGLRLVPADDNAASTPPLTRAIDDELPSEGCVPGALQVPPAGAPILFLRDHPVTGGYPVIAVVVRADIDRAAQLAPGDRLCFIAIDPATDPAAEDDEAAP</sequence>
<dbReference type="RefSeq" id="WP_123658321.1">
    <property type="nucleotide sequence ID" value="NZ_AYKG01000025.1"/>
</dbReference>
<dbReference type="InterPro" id="IPR003833">
    <property type="entry name" value="CT_C_D"/>
</dbReference>
<dbReference type="InterPro" id="IPR029000">
    <property type="entry name" value="Cyclophilin-like_dom_sf"/>
</dbReference>
<protein>
    <submittedName>
        <fullName evidence="6">Urea amidolyase</fullName>
    </submittedName>
</protein>
<dbReference type="SMART" id="SM00797">
    <property type="entry name" value="AHS2"/>
    <property type="match status" value="1"/>
</dbReference>
<dbReference type="PANTHER" id="PTHR43309:SF3">
    <property type="entry name" value="5-OXOPROLINASE SUBUNIT C"/>
    <property type="match status" value="1"/>
</dbReference>
<dbReference type="Proteomes" id="UP000285310">
    <property type="component" value="Unassembled WGS sequence"/>
</dbReference>
<dbReference type="Gene3D" id="2.40.100.10">
    <property type="entry name" value="Cyclophilin-like"/>
    <property type="match status" value="2"/>
</dbReference>
<dbReference type="GO" id="GO:0016829">
    <property type="term" value="F:lyase activity"/>
    <property type="evidence" value="ECO:0007669"/>
    <property type="project" value="UniProtKB-KW"/>
</dbReference>
<evidence type="ECO:0000256" key="2">
    <source>
        <dbReference type="ARBA" id="ARBA00022801"/>
    </source>
</evidence>
<dbReference type="GO" id="GO:0016787">
    <property type="term" value="F:hydrolase activity"/>
    <property type="evidence" value="ECO:0007669"/>
    <property type="project" value="UniProtKB-KW"/>
</dbReference>
<dbReference type="EMBL" id="AYKG01000025">
    <property type="protein sequence ID" value="ROO27566.1"/>
    <property type="molecule type" value="Genomic_DNA"/>
</dbReference>
<gene>
    <name evidence="6" type="ORF">SAJA_09080</name>
</gene>
<dbReference type="SUPFAM" id="SSF160467">
    <property type="entry name" value="PH0987 N-terminal domain-like"/>
    <property type="match status" value="1"/>
</dbReference>
<dbReference type="InParanoid" id="A0A423PPL3"/>
<name>A0A423PPL3_9GAMM</name>
<dbReference type="SMART" id="SM00796">
    <property type="entry name" value="AHS1"/>
    <property type="match status" value="1"/>
</dbReference>
<keyword evidence="2" id="KW-0378">Hydrolase</keyword>
<dbReference type="Pfam" id="PF02682">
    <property type="entry name" value="CT_C_D"/>
    <property type="match status" value="1"/>
</dbReference>
<feature type="domain" description="Carboxyltransferase" evidence="4">
    <location>
        <begin position="4"/>
        <end position="193"/>
    </location>
</feature>
<dbReference type="SUPFAM" id="SSF50891">
    <property type="entry name" value="Cyclophilin-like"/>
    <property type="match status" value="2"/>
</dbReference>
<evidence type="ECO:0000256" key="1">
    <source>
        <dbReference type="ARBA" id="ARBA00022741"/>
    </source>
</evidence>
<keyword evidence="3" id="KW-0067">ATP-binding</keyword>